<reference evidence="3 4" key="1">
    <citation type="submission" date="2019-03" db="EMBL/GenBank/DDBJ databases">
        <title>San Antonio Military Medical Center submission to MRSN (WRAIR), pending publication.</title>
        <authorList>
            <person name="Blyth D.M."/>
            <person name="Mccarthy S.L."/>
            <person name="Schall S.E."/>
            <person name="Stam J.A."/>
            <person name="Ong A.C."/>
            <person name="Mcgann P.T."/>
        </authorList>
    </citation>
    <scope>NUCLEOTIDE SEQUENCE [LARGE SCALE GENOMIC DNA]</scope>
    <source>
        <strain evidence="3 4">MRSN571793</strain>
    </source>
</reference>
<dbReference type="InterPro" id="IPR003675">
    <property type="entry name" value="Rce1/LyrA-like_dom"/>
</dbReference>
<keyword evidence="3" id="KW-0378">Hydrolase</keyword>
<sequence>MPYSIKCVKVNKITISILSLVSAFLFSLQHNYNKTYMVYAFIVGVYFAILFRNRTKGFTLVMCTHMFLNLIAGLSSL</sequence>
<keyword evidence="1" id="KW-1133">Transmembrane helix</keyword>
<keyword evidence="3" id="KW-0482">Metalloprotease</keyword>
<dbReference type="EMBL" id="SOML01000004">
    <property type="protein sequence ID" value="TFD96946.1"/>
    <property type="molecule type" value="Genomic_DNA"/>
</dbReference>
<gene>
    <name evidence="3" type="ORF">E2605_08400</name>
</gene>
<keyword evidence="1" id="KW-0812">Transmembrane</keyword>
<organism evidence="3 4">
    <name type="scientific">Dysgonomonas capnocytophagoides</name>
    <dbReference type="NCBI Taxonomy" id="45254"/>
    <lineage>
        <taxon>Bacteria</taxon>
        <taxon>Pseudomonadati</taxon>
        <taxon>Bacteroidota</taxon>
        <taxon>Bacteroidia</taxon>
        <taxon>Bacteroidales</taxon>
        <taxon>Dysgonomonadaceae</taxon>
        <taxon>Dysgonomonas</taxon>
    </lineage>
</organism>
<evidence type="ECO:0000259" key="2">
    <source>
        <dbReference type="Pfam" id="PF02517"/>
    </source>
</evidence>
<proteinExistence type="predicted"/>
<dbReference type="GO" id="GO:0080120">
    <property type="term" value="P:CAAX-box protein maturation"/>
    <property type="evidence" value="ECO:0007669"/>
    <property type="project" value="UniProtKB-ARBA"/>
</dbReference>
<feature type="transmembrane region" description="Helical" evidence="1">
    <location>
        <begin position="35"/>
        <end position="51"/>
    </location>
</feature>
<evidence type="ECO:0000313" key="3">
    <source>
        <dbReference type="EMBL" id="TFD96946.1"/>
    </source>
</evidence>
<feature type="domain" description="CAAX prenyl protease 2/Lysostaphin resistance protein A-like" evidence="2">
    <location>
        <begin position="17"/>
        <end position="71"/>
    </location>
</feature>
<dbReference type="GO" id="GO:0004175">
    <property type="term" value="F:endopeptidase activity"/>
    <property type="evidence" value="ECO:0007669"/>
    <property type="project" value="UniProtKB-ARBA"/>
</dbReference>
<keyword evidence="1" id="KW-0472">Membrane</keyword>
<protein>
    <submittedName>
        <fullName evidence="3">CPBP family intramembrane metalloprotease</fullName>
    </submittedName>
</protein>
<dbReference type="Pfam" id="PF02517">
    <property type="entry name" value="Rce1-like"/>
    <property type="match status" value="1"/>
</dbReference>
<accession>A0A4Y8L8Y9</accession>
<evidence type="ECO:0000313" key="4">
    <source>
        <dbReference type="Proteomes" id="UP000297861"/>
    </source>
</evidence>
<dbReference type="GO" id="GO:0008237">
    <property type="term" value="F:metallopeptidase activity"/>
    <property type="evidence" value="ECO:0007669"/>
    <property type="project" value="UniProtKB-KW"/>
</dbReference>
<evidence type="ECO:0000256" key="1">
    <source>
        <dbReference type="SAM" id="Phobius"/>
    </source>
</evidence>
<name>A0A4Y8L8Y9_9BACT</name>
<keyword evidence="4" id="KW-1185">Reference proteome</keyword>
<keyword evidence="3" id="KW-0645">Protease</keyword>
<dbReference type="Proteomes" id="UP000297861">
    <property type="component" value="Unassembled WGS sequence"/>
</dbReference>
<feature type="transmembrane region" description="Helical" evidence="1">
    <location>
        <begin position="12"/>
        <end position="29"/>
    </location>
</feature>
<dbReference type="AlphaFoldDB" id="A0A4Y8L8Y9"/>
<comment type="caution">
    <text evidence="3">The sequence shown here is derived from an EMBL/GenBank/DDBJ whole genome shotgun (WGS) entry which is preliminary data.</text>
</comment>
<dbReference type="GO" id="GO:0006508">
    <property type="term" value="P:proteolysis"/>
    <property type="evidence" value="ECO:0007669"/>
    <property type="project" value="UniProtKB-KW"/>
</dbReference>